<feature type="region of interest" description="Disordered" evidence="3">
    <location>
        <begin position="455"/>
        <end position="596"/>
    </location>
</feature>
<dbReference type="CDD" id="cd14306">
    <property type="entry name" value="UBA_VP13D"/>
    <property type="match status" value="1"/>
</dbReference>
<evidence type="ECO:0000313" key="8">
    <source>
        <dbReference type="Proteomes" id="UP001530377"/>
    </source>
</evidence>
<dbReference type="SMART" id="SM00449">
    <property type="entry name" value="SPRY"/>
    <property type="match status" value="3"/>
</dbReference>
<proteinExistence type="predicted"/>
<feature type="compositionally biased region" description="Acidic residues" evidence="3">
    <location>
        <begin position="457"/>
        <end position="474"/>
    </location>
</feature>
<feature type="compositionally biased region" description="Acidic residues" evidence="3">
    <location>
        <begin position="3479"/>
        <end position="3491"/>
    </location>
</feature>
<gene>
    <name evidence="7" type="ORF">ACHAXA_001237</name>
</gene>
<dbReference type="CDD" id="cd11709">
    <property type="entry name" value="SPRY"/>
    <property type="match status" value="3"/>
</dbReference>
<dbReference type="EMBL" id="JALLPB020000481">
    <property type="protein sequence ID" value="KAL3808665.1"/>
    <property type="molecule type" value="Genomic_DNA"/>
</dbReference>
<evidence type="ECO:0000256" key="3">
    <source>
        <dbReference type="SAM" id="MobiDB-lite"/>
    </source>
</evidence>
<feature type="compositionally biased region" description="Polar residues" evidence="3">
    <location>
        <begin position="1112"/>
        <end position="1124"/>
    </location>
</feature>
<feature type="region of interest" description="Disordered" evidence="3">
    <location>
        <begin position="1105"/>
        <end position="1127"/>
    </location>
</feature>
<dbReference type="InterPro" id="IPR042469">
    <property type="entry name" value="HECTD3"/>
</dbReference>
<feature type="compositionally biased region" description="Gly residues" evidence="3">
    <location>
        <begin position="130"/>
        <end position="141"/>
    </location>
</feature>
<evidence type="ECO:0000259" key="4">
    <source>
        <dbReference type="PROSITE" id="PS50030"/>
    </source>
</evidence>
<feature type="compositionally biased region" description="Low complexity" evidence="3">
    <location>
        <begin position="142"/>
        <end position="159"/>
    </location>
</feature>
<feature type="region of interest" description="Disordered" evidence="3">
    <location>
        <begin position="126"/>
        <end position="169"/>
    </location>
</feature>
<evidence type="ECO:0000256" key="2">
    <source>
        <dbReference type="PROSITE-ProRule" id="PRU00104"/>
    </source>
</evidence>
<feature type="domain" description="UBA" evidence="4">
    <location>
        <begin position="2764"/>
        <end position="2805"/>
    </location>
</feature>
<organism evidence="7 8">
    <name type="scientific">Cyclostephanos tholiformis</name>
    <dbReference type="NCBI Taxonomy" id="382380"/>
    <lineage>
        <taxon>Eukaryota</taxon>
        <taxon>Sar</taxon>
        <taxon>Stramenopiles</taxon>
        <taxon>Ochrophyta</taxon>
        <taxon>Bacillariophyta</taxon>
        <taxon>Coscinodiscophyceae</taxon>
        <taxon>Thalassiosirophycidae</taxon>
        <taxon>Stephanodiscales</taxon>
        <taxon>Stephanodiscaceae</taxon>
        <taxon>Cyclostephanos</taxon>
    </lineage>
</organism>
<name>A0ABD3RM92_9STRA</name>
<feature type="compositionally biased region" description="Low complexity" evidence="3">
    <location>
        <begin position="364"/>
        <end position="374"/>
    </location>
</feature>
<feature type="region of interest" description="Disordered" evidence="3">
    <location>
        <begin position="187"/>
        <end position="211"/>
    </location>
</feature>
<feature type="domain" description="UBA" evidence="4">
    <location>
        <begin position="2836"/>
        <end position="2877"/>
    </location>
</feature>
<dbReference type="Gene3D" id="3.30.2410.10">
    <property type="entry name" value="Hect, E3 ligase catalytic domain"/>
    <property type="match status" value="1"/>
</dbReference>
<evidence type="ECO:0000259" key="5">
    <source>
        <dbReference type="PROSITE" id="PS50188"/>
    </source>
</evidence>
<feature type="compositionally biased region" description="Basic and acidic residues" evidence="3">
    <location>
        <begin position="3733"/>
        <end position="3763"/>
    </location>
</feature>
<protein>
    <submittedName>
        <fullName evidence="7">Uncharacterized protein</fullName>
    </submittedName>
</protein>
<accession>A0ABD3RM92</accession>
<dbReference type="PROSITE" id="PS50188">
    <property type="entry name" value="B302_SPRY"/>
    <property type="match status" value="3"/>
</dbReference>
<dbReference type="Pfam" id="PF00622">
    <property type="entry name" value="SPRY"/>
    <property type="match status" value="3"/>
</dbReference>
<dbReference type="Proteomes" id="UP001530377">
    <property type="component" value="Unassembled WGS sequence"/>
</dbReference>
<dbReference type="InterPro" id="IPR001870">
    <property type="entry name" value="B30.2/SPRY"/>
</dbReference>
<dbReference type="InterPro" id="IPR041969">
    <property type="entry name" value="VP13D_UBA"/>
</dbReference>
<dbReference type="InterPro" id="IPR013320">
    <property type="entry name" value="ConA-like_dom_sf"/>
</dbReference>
<dbReference type="SMART" id="SM00119">
    <property type="entry name" value="HECTc"/>
    <property type="match status" value="1"/>
</dbReference>
<dbReference type="PANTHER" id="PTHR46654">
    <property type="entry name" value="E3 UBIQUITIN-PROTEIN LIGASE HECTD3"/>
    <property type="match status" value="1"/>
</dbReference>
<keyword evidence="1 2" id="KW-0833">Ubl conjugation pathway</keyword>
<comment type="caution">
    <text evidence="7">The sequence shown here is derived from an EMBL/GenBank/DDBJ whole genome shotgun (WGS) entry which is preliminary data.</text>
</comment>
<keyword evidence="8" id="KW-1185">Reference proteome</keyword>
<feature type="compositionally biased region" description="Basic and acidic residues" evidence="3">
    <location>
        <begin position="732"/>
        <end position="748"/>
    </location>
</feature>
<dbReference type="PANTHER" id="PTHR46654:SF1">
    <property type="entry name" value="E3 UBIQUITIN-PROTEIN LIGASE HECTD3"/>
    <property type="match status" value="1"/>
</dbReference>
<feature type="region of interest" description="Disordered" evidence="3">
    <location>
        <begin position="731"/>
        <end position="756"/>
    </location>
</feature>
<dbReference type="InterPro" id="IPR009060">
    <property type="entry name" value="UBA-like_sf"/>
</dbReference>
<feature type="domain" description="B30.2/SPRY" evidence="5">
    <location>
        <begin position="4055"/>
        <end position="4291"/>
    </location>
</feature>
<feature type="domain" description="B30.2/SPRY" evidence="5">
    <location>
        <begin position="2920"/>
        <end position="3118"/>
    </location>
</feature>
<reference evidence="7 8" key="1">
    <citation type="submission" date="2024-10" db="EMBL/GenBank/DDBJ databases">
        <title>Updated reference genomes for cyclostephanoid diatoms.</title>
        <authorList>
            <person name="Roberts W.R."/>
            <person name="Alverson A.J."/>
        </authorList>
    </citation>
    <scope>NUCLEOTIDE SEQUENCE [LARGE SCALE GENOMIC DNA]</scope>
    <source>
        <strain evidence="7 8">AJA228-03</strain>
    </source>
</reference>
<feature type="compositionally biased region" description="Acidic residues" evidence="3">
    <location>
        <begin position="3785"/>
        <end position="3795"/>
    </location>
</feature>
<feature type="domain" description="B30.2/SPRY" evidence="5">
    <location>
        <begin position="1191"/>
        <end position="1425"/>
    </location>
</feature>
<feature type="domain" description="HECT" evidence="6">
    <location>
        <begin position="5067"/>
        <end position="5219"/>
    </location>
</feature>
<dbReference type="Gene3D" id="3.90.1750.10">
    <property type="entry name" value="Hect, E3 ligase catalytic domains"/>
    <property type="match status" value="1"/>
</dbReference>
<feature type="active site" description="Glycyl thioester intermediate" evidence="2">
    <location>
        <position position="5187"/>
    </location>
</feature>
<dbReference type="SUPFAM" id="SSF56204">
    <property type="entry name" value="Hect, E3 ligase catalytic domain"/>
    <property type="match status" value="1"/>
</dbReference>
<dbReference type="InterPro" id="IPR043136">
    <property type="entry name" value="B30.2/SPRY_sf"/>
</dbReference>
<dbReference type="InterPro" id="IPR000569">
    <property type="entry name" value="HECT_dom"/>
</dbReference>
<dbReference type="Gene3D" id="2.60.120.920">
    <property type="match status" value="3"/>
</dbReference>
<feature type="region of interest" description="Disordered" evidence="3">
    <location>
        <begin position="2882"/>
        <end position="2914"/>
    </location>
</feature>
<feature type="compositionally biased region" description="Basic and acidic residues" evidence="3">
    <location>
        <begin position="3805"/>
        <end position="3823"/>
    </location>
</feature>
<feature type="region of interest" description="Disordered" evidence="3">
    <location>
        <begin position="3725"/>
        <end position="3833"/>
    </location>
</feature>
<evidence type="ECO:0000256" key="1">
    <source>
        <dbReference type="ARBA" id="ARBA00022786"/>
    </source>
</evidence>
<dbReference type="PROSITE" id="PS50030">
    <property type="entry name" value="UBA"/>
    <property type="match status" value="2"/>
</dbReference>
<dbReference type="SUPFAM" id="SSF46934">
    <property type="entry name" value="UBA-like"/>
    <property type="match status" value="2"/>
</dbReference>
<dbReference type="InterPro" id="IPR003877">
    <property type="entry name" value="SPRY_dom"/>
</dbReference>
<feature type="compositionally biased region" description="Acidic residues" evidence="3">
    <location>
        <begin position="483"/>
        <end position="523"/>
    </location>
</feature>
<sequence length="5234" mass="569350">MPGEASSSSRREGGGREDAIETLIDIDPRGAAYRIARTMTAAPIAALRGRANRLTDNALHDAARSLAKYEIVNPGDEFEIEWTTTTTTTTTAATADATSLADVVDGPETKSRILRHHDKIVRAGKYTASAGGGGGGEGGGSSSSAPPSSSSSSTSSSSATDNSGDRVAPPPVLVAALSRIFGNSSVLGGGSGDDYDNDDEAAGREGGGGSTNARVHGLLIAALSVMTSRMLSREGVEGMMDDTVEGIMSADNVGLFRHPSSPMTKVASARAEVGSIAALDRMTDDATDPLAPLLQVGALLWGLPRRSDDGIPGEFVLDEGLLRYFAVAASTYEERIEIQKANLFRTQSSSVAHPVGATLSTRNPPSLSSVVSLSGEHADGGGDAKASVREDDVVSSRGLPDLIGRAGRASTEPMFESETEFGNERGGPDEMGGAEDLEAESDATRLLRHIVNIVGDRDDDDDNSDSLDEADSNDGNESSSDSQQDEEEGSNEGASDEEDHEEDESYLEEEQKENDQEDDNFDEELQRAVSLSLAVDVDAGSNSDELHDDSNSNRSVVSRLVGHAMDNASDAATKADTAGEGASAKVGSSDSATSSTSVSLVADKAIKAGSIDIAATEGNVDGSLPLPPLPSPPPSHVLPNQEHFARILSDEGEEGKKEMKSNSNVDVFEPSALSSFGKLPSSHVLVHLFRAVLDLMRRHDDNTKQFLEDCDNDSSKAGSIISQFLSKHAASVKKDDDHGKDTGEKDTTEPTNAKSETIIAFSPDATTLSLLIASLQLSFHLRNSALAALNDLLSRLGCNEDSFNATANFDVEDVFQIADSSMESDATDDPLIEKDDPARMEEFAVISAAFGADTAMAASESLETKGLKRKAAAAAHVASLRIKTQEKLVKMWRKRVIFFSTCCYINLRCLRVFTGMSMQHLVTPGSAEASSYSSEQDADARQSGTTAVISISAKTRVALLSILSNLYGCAASKSILSLMASMENFCNEGDRLTSASYVVSQHDQFLVASLRTESLCLWGWALPLLYPDHSARVELLGSLLVSSEVLFAVALERGDSSDDDKVWSDHELQYRKLDILCKRLRVSDMLHCFTATPIIVGNSADAKTSHSHEGRINQTSTATQQDSGRPNPLPTISLLRTAIIERSLKGKNNCSDNLNKFYLALCQQAMSNLILWNDLFISSNDANDHDISGGRELSASPGSAGGNFANWGDTGSLQVNPTKFHFDSSKCADSISVVSPSGLPAVTANQRATKVWGTVLSTTCFSPKSGVHRWAVKLDKCERGHVFVGVSTARVNLKTYVGGDSNGWGLIGTQALWHDRNKLRGDYGSTFRTGAIVVVTLDTNVGTLSFGSWRDKSSAPVCNGPLSPQALALMASPRRGAVPGSAGGPSIEDWGIAFEGLPLDVKLYPAVGLYQRDDRVTLCTISQSAEEALFSGSGKASTLLPVISSGDIYYPSIKRGEDEYLSHVRSWNQSLCSDGVSFATEILTRSIDRLSSGSIVPTMDDDVLLMEILPCLASCISLIPSCIPTLSTRYAMELLPLVTRCAKLVDRMIPSHGASLGIEPQSGEWIICVDSSMSDGDSRGISDRFENYVVRLERKAAHGIETDYSFYHGKELNNRCSIIGASFGTHVQFVEEWCASESHAKSNNLSFEECAQRPTSSIVIDARLNLDGTKFEGIRHNVDKGLAEPVSGFLQRPSSSAEITQSNSLVEPWVKTVSLLCHAVGHLSLILCSQTSLSDMDKDAIETGGANRSLDTLLFTSPILSKGRLDRDKRTVRRAIDSVWERCRPCDMYSDMVEWQNLIFFDLVSATDSSHSTEDVTKIEEAISIIEQHSIRLIAAEKGSLSRLCPQKYKSAHVAIASAIFYHVGGFKTVAQSEIASQSLQKSRQIMENGIREALASVEAAGVPRREVCEDRCLLLTLVSKFLFEFPCKSDDKSMHSIFDDITHIFKSINSDQCLEYIKQQMDLSTEKSVMRYLGLRSLHLLLEADSDLEGVRVYAAIESALVSLPQLLWHPASELSLSEIEPNQGLTTQYTAIISGCAASIQTCVRSCIRKIYSHIGTILTAKEGPLQVDCCSSSTSLLFVLLANYLTVFHPNACIETILKMVSSLQIIASQCRDRALRPSDDKGSSPIEVLFYNIRKQESRNLLQTSASVLMSLCAQLSLGSFGASHLTDLLSEHLLQEISATYSLVVEETRLIRDREELEDVQSDWIDCEGSTPSRIKGYQSAHKFSSKGLSYLCGLGTMFPKQGMPLSESSATIYFRQLLNVLHAVINNQSFIQSITKRAGALFSAFGFVLTGEDQCTQESSVNEGSLPLDGLPPRFSQRILRLLRPILLSSNPDSLAIRQLFLMAGSVVNSSGVNSCGNHSHENLLVAQSLNSLLRYIYTYSESWRTEIHQTIISCESHGSSMFHGVLAFFGGYPGLLHPGTFVVIEPDVAATSSVPTKSRSSGALSAASKSAITSFGSGADEIVSGLCRHHSQSGVISSIDSRSGSCEVIILEDKRFQHSLSVDRDCLLGASNVSIRAVRISAKNVSAADELPFVLVLDGTTVPTDAIFKSFSRVFKLVSASIKAVCNSFSNGKEFKNLEIDIKELMECCQGLRSTTVLLSEPRVFDTLIADESGALRLLLARALLIGSLQNKDVQGLSTLPEKEARFWHLLLVRLAVMSRIKRLDTTSPSNLESLIEDKIKSFDVSPDAPSFSKGYHTPPSFAAGFFGAGERAPRSVNSHGTAFNDRREGDENASISATEHVEDGDTESSDAVAAAHMREAAIVQMAELGLPRQWAELALSRVGGTNIEAAVHFCLERGGDMERLLAEELRRGPSSLLSSRRRGFGASRMGSANLIRQLVEMGFPRHWCVEALSATRNNVDEALTWILTNGDRLSATDEEGHDDENDNRNDSEEEEEDSNGDDDVEESIVENDGRIADQLITDEKNEACQKSLTENIGWSRICPVRFVSGRSSINPKTLEITGLPNGGFSSVGTKGVLLTSGKWYYEAEIRTAGCLQIGWADSSFAGHCQADRGDGCGDGPSSWAFDGWRRYRWHVNMTEWGCKWTEGDTVGCLVDMDSMSVSFTLNGRGEEIGMGLAFSGEGFRPCNGVYACVSFNRREKLRLILGGKGTEPFKYPPPDGYRGIGDAIHEAAKERSVLLAEERSLLEPRSLSNSESSALEDKKYICDFSDNEHGHELFAWQHRYYGSDASVHLGSSRPSALFGISSNLKTSKNNVPVKNDNSIIADISSRLGKILSEESNNKTTEDASESFVSRINLLRDAYDKMHDEVIKEMKDVCATLCVLYSQKLVMHAMMSHSNQFSLKSFLPTLLDKPWSSECADHEVSRRLWQVIEHCASLQSSGWVGEAGAMAMAAEALGLGISAGDNKSTSIPAGMCSASSNIDQVVLACGGVTQFLTSALLPEATSGNEFTSTNMTFAACSENAISREMGGILSFIKSSLQSCAASSMSFRQVLIAAVRRAVRLLSATEYASDEGSESGQDDTELEPKRSGSEDQSGHAPDARLVSFLTGLLLSKPVSEKLSDNENLALRSELFEAWCVGLLSASCPFRMVCSLTAAGILNACPQALEYASSRTSIIANYFGGLESRVLRRSWAERAAVPVISKYCQALIELLSSVKRSLRLYPNSSLLSNIKVDSATPLPFPPSNNHSETDEISADCNSWECNEGWILSNTHWEVWTGSVEIMEVEWKPPPRSSVRTLMDGGDGPPFLRERCTVMRGTDWNAGDDDGKALYEQDKLEKDHQRRATEDEVSRKASEQESEETNAANHNAAETRSVDPACEEDPADPIDNDQLASTPTAKKDTADPEEDGGLKDDKPKKKKKKAVSPKLPLGTVISIEPWNGVPAMARRIRWHLTGKEGVYRYGGDGGCFDIVHVEANEKETRVKKKHPYPETSEQCASRCGFGMKRILNIILRLRNSSLKYGQTNCDGILEWPDYGAGVRVDCTFYSDGAMSITEREVLYGSPDSGWESRFGQPNFVSGTVMVLSPTRTTSFDDSMLPYDELLGSNSFLVKNLRDKERGGGRIRVVSEMRLLRSKQSADAKLVSADTDVDSTHTKPPVSFISTQPPPICFDPDFHASSLSLSENKRSVTCSTSDGRGVAFGNVGFTKGVHYWEVKLEKADIGSVYIGVAEKPSNPNGPPQGISLGLDCQPRLNKWLGWGFVNFRATYSSGAERVYGAHCHAGDIVGVLLDCDAGRINFFVDGVKYGEHILNDLGCAFENISPFGFNADGCGSGGAGQGAPSGLEGGRTGRYPANGSVRPKALWPVIGLRNPHDRVTFSSKWMTSHGVDCAAVVKNILAVDEILCMYERPELSITPKSAVEHNGISLPHWLIEESYHEYNRWRSGRWLRSDTRGSSPCKLSSYGLDVDLDTSPLSCAAACASIGLPIALLPGDRVDVKRSAGRILELQEEAVVLGAYQGRLFYRLVSQKSEGGSLMEGGGRSWFWDESEAVDGGLQVIGEGLGLGVTLPKLSRFKPLCGGLKVVYKDGAVVRSDLEIVDGSSKSIGTIATGTVIPQKEIIDRRLNSCGVVRYLVDHGSIGRGWISSRLRGEKEEPIVEMLPFVCAENDDQSLGQPQYLTPEDSARDWYARYKEAVRSFKESEEINHISESMKIASIQEFEELLGTGIINGLSELASDSKIATTYGRIADALPHITDGSCPFVDCALVLSALQPSKQEQEQLKSISSSVNPMAHEVAAKSLGVIDELPSTKSLMARIAMLRSFNRRAQYALPWLPMRSAQEGSAILGGLSGFGTSLERAGRTWDSKSESLWVQTPSISSRLRNCREIFFANTKRNFLDSVVDATTTPTPLSHDEYELPREVRTVRVNRLKAHRAMSSNNSSMMKKYSVFSQLQKEMRGWSGASLRRGFIAKGHGGQKRAFKVKLVGEGVNDYSGPYREIFVDAIKEVTHLSTSGCSSLGTLQPSANNEADVGDGRDLFVFAFSSKDDSRRSDKLEKSKDQLSSEERDLWNSFSSLTHKKDESSRETEESLSFLGKLVGTGCRHGIPVDLPLSLGVVWRRLTEEAVDIADIAKEIDVLALNSSQDANIWDTSSPFNEMLATQRRLLNSFAEGLSCVLPVELLSMFTGDELRDIMCGNPDLDVELLRRVVEYEGYHENDKVVNFFWEVLREMTTSQRKLFLQFVWARNRLPLRESDFDAPFKIQRDTKPVIKDGDYPLPSASTCFFSLTLPDYPAKEILREKLLYALQHAATMENDYVTNDAEVSEGWQGL</sequence>
<feature type="compositionally biased region" description="Basic and acidic residues" evidence="3">
    <location>
        <begin position="376"/>
        <end position="394"/>
    </location>
</feature>
<feature type="compositionally biased region" description="Basic and acidic residues" evidence="3">
    <location>
        <begin position="3492"/>
        <end position="3503"/>
    </location>
</feature>
<dbReference type="Pfam" id="PF22562">
    <property type="entry name" value="UBA_7"/>
    <property type="match status" value="1"/>
</dbReference>
<dbReference type="InterPro" id="IPR015940">
    <property type="entry name" value="UBA"/>
</dbReference>
<dbReference type="Gene3D" id="1.10.8.10">
    <property type="entry name" value="DNA helicase RuvA subunit, C-terminal domain"/>
    <property type="match status" value="1"/>
</dbReference>
<feature type="compositionally biased region" description="Low complexity" evidence="3">
    <location>
        <begin position="3769"/>
        <end position="3778"/>
    </location>
</feature>
<evidence type="ECO:0000313" key="7">
    <source>
        <dbReference type="EMBL" id="KAL3808665.1"/>
    </source>
</evidence>
<dbReference type="SMART" id="SM00165">
    <property type="entry name" value="UBA"/>
    <property type="match status" value="2"/>
</dbReference>
<dbReference type="SUPFAM" id="SSF49899">
    <property type="entry name" value="Concanavalin A-like lectins/glucanases"/>
    <property type="match status" value="3"/>
</dbReference>
<evidence type="ECO:0000259" key="6">
    <source>
        <dbReference type="PROSITE" id="PS50237"/>
    </source>
</evidence>
<feature type="region of interest" description="Disordered" evidence="3">
    <location>
        <begin position="2724"/>
        <end position="2754"/>
    </location>
</feature>
<feature type="region of interest" description="Disordered" evidence="3">
    <location>
        <begin position="355"/>
        <end position="440"/>
    </location>
</feature>
<feature type="compositionally biased region" description="Acidic residues" evidence="3">
    <location>
        <begin position="2884"/>
        <end position="2914"/>
    </location>
</feature>
<dbReference type="Gene3D" id="2.30.30.40">
    <property type="entry name" value="SH3 Domains"/>
    <property type="match status" value="1"/>
</dbReference>
<dbReference type="Pfam" id="PF00632">
    <property type="entry name" value="HECT"/>
    <property type="match status" value="1"/>
</dbReference>
<dbReference type="PROSITE" id="PS50237">
    <property type="entry name" value="HECT"/>
    <property type="match status" value="1"/>
</dbReference>
<dbReference type="InterPro" id="IPR035983">
    <property type="entry name" value="Hect_E3_ubiquitin_ligase"/>
</dbReference>
<feature type="region of interest" description="Disordered" evidence="3">
    <location>
        <begin position="3479"/>
        <end position="3506"/>
    </location>
</feature>